<dbReference type="InterPro" id="IPR001663">
    <property type="entry name" value="Rng_hydr_dOase-A"/>
</dbReference>
<evidence type="ECO:0000313" key="9">
    <source>
        <dbReference type="Proteomes" id="UP000075615"/>
    </source>
</evidence>
<comment type="caution">
    <text evidence="8">The sequence shown here is derived from an EMBL/GenBank/DDBJ whole genome shotgun (WGS) entry which is preliminary data.</text>
</comment>
<dbReference type="InterPro" id="IPR015879">
    <property type="entry name" value="Ring_hydroxy_dOase_asu_C_dom"/>
</dbReference>
<evidence type="ECO:0000256" key="3">
    <source>
        <dbReference type="ARBA" id="ARBA00022723"/>
    </source>
</evidence>
<dbReference type="OrthoDB" id="9767869at2"/>
<dbReference type="InterPro" id="IPR017941">
    <property type="entry name" value="Rieske_2Fe-2S"/>
</dbReference>
<dbReference type="PROSITE" id="PS51296">
    <property type="entry name" value="RIESKE"/>
    <property type="match status" value="1"/>
</dbReference>
<feature type="domain" description="Rieske" evidence="7">
    <location>
        <begin position="51"/>
        <end position="150"/>
    </location>
</feature>
<accession>A0A150X2W8</accession>
<keyword evidence="8" id="KW-0503">Monooxygenase</keyword>
<dbReference type="PANTHER" id="PTHR43756:SF5">
    <property type="entry name" value="CHOLINE MONOOXYGENASE, CHLOROPLASTIC"/>
    <property type="match status" value="1"/>
</dbReference>
<dbReference type="Proteomes" id="UP000075615">
    <property type="component" value="Unassembled WGS sequence"/>
</dbReference>
<sequence>MPNYSIHPEIEKAHTLPSSFYRDIQVFETLKEKVFLKSWQWIGDESLVKLPKQVYPFTLLEGYLTEPVLLTRTEDEEIHCLTNVCTHRGNIVCHHPGSERKLVCKYHGRRFGLDGAFEHMPEFKEAENFPCASDSLHQFPLKQLGPLLFMGLDPSFNFEPVLEGMLERIGFMPLHEFRHDSQRSQDYLVNAHWSLYCDNYLEGFHIPFVHSDLNAVLDYGSYESVLYEHMNLQVGFASSAEDTFDLPEGHIDHGKNVAAYYFWVFPNMMFNFYPWGLSINVVKPISVNRTRVSFITYVYDESKIDSGAGALLDKVEREDEFVVEGVQMGINSRFYKSGRYSPKMEKGVHHFHSLLCKFLED</sequence>
<dbReference type="GO" id="GO:0005506">
    <property type="term" value="F:iron ion binding"/>
    <property type="evidence" value="ECO:0007669"/>
    <property type="project" value="InterPro"/>
</dbReference>
<dbReference type="Gene3D" id="3.90.380.10">
    <property type="entry name" value="Naphthalene 1,2-dioxygenase Alpha Subunit, Chain A, domain 1"/>
    <property type="match status" value="1"/>
</dbReference>
<dbReference type="SUPFAM" id="SSF55961">
    <property type="entry name" value="Bet v1-like"/>
    <property type="match status" value="1"/>
</dbReference>
<dbReference type="InterPro" id="IPR036922">
    <property type="entry name" value="Rieske_2Fe-2S_sf"/>
</dbReference>
<keyword evidence="3" id="KW-0479">Metal-binding</keyword>
<evidence type="ECO:0000259" key="7">
    <source>
        <dbReference type="PROSITE" id="PS51296"/>
    </source>
</evidence>
<keyword evidence="4" id="KW-0560">Oxidoreductase</keyword>
<reference evidence="8 9" key="1">
    <citation type="submission" date="2016-01" db="EMBL/GenBank/DDBJ databases">
        <title>Genome sequencing of Roseivirga echinicomitans KMM 6058.</title>
        <authorList>
            <person name="Selvaratnam C."/>
            <person name="Thevarajoo S."/>
            <person name="Goh K.M."/>
            <person name="Ee R."/>
            <person name="Chan K.-G."/>
            <person name="Chong C.S."/>
        </authorList>
    </citation>
    <scope>NUCLEOTIDE SEQUENCE [LARGE SCALE GENOMIC DNA]</scope>
    <source>
        <strain evidence="8 9">KMM 6058</strain>
    </source>
</reference>
<dbReference type="RefSeq" id="WP_068418059.1">
    <property type="nucleotide sequence ID" value="NZ_LRDB01000050.1"/>
</dbReference>
<evidence type="ECO:0000256" key="1">
    <source>
        <dbReference type="ARBA" id="ARBA00001962"/>
    </source>
</evidence>
<keyword evidence="9" id="KW-1185">Reference proteome</keyword>
<dbReference type="CDD" id="cd03469">
    <property type="entry name" value="Rieske_RO_Alpha_N"/>
    <property type="match status" value="1"/>
</dbReference>
<evidence type="ECO:0000256" key="6">
    <source>
        <dbReference type="ARBA" id="ARBA00023014"/>
    </source>
</evidence>
<dbReference type="Gene3D" id="2.102.10.10">
    <property type="entry name" value="Rieske [2Fe-2S] iron-sulphur domain"/>
    <property type="match status" value="1"/>
</dbReference>
<dbReference type="PANTHER" id="PTHR43756">
    <property type="entry name" value="CHOLINE MONOOXYGENASE, CHLOROPLASTIC"/>
    <property type="match status" value="1"/>
</dbReference>
<keyword evidence="6" id="KW-0411">Iron-sulfur</keyword>
<dbReference type="STRING" id="296218.AWN68_10275"/>
<dbReference type="Pfam" id="PF00355">
    <property type="entry name" value="Rieske"/>
    <property type="match status" value="1"/>
</dbReference>
<keyword evidence="5" id="KW-0408">Iron</keyword>
<dbReference type="SUPFAM" id="SSF50022">
    <property type="entry name" value="ISP domain"/>
    <property type="match status" value="1"/>
</dbReference>
<evidence type="ECO:0000313" key="8">
    <source>
        <dbReference type="EMBL" id="KYG73068.1"/>
    </source>
</evidence>
<dbReference type="GO" id="GO:0004497">
    <property type="term" value="F:monooxygenase activity"/>
    <property type="evidence" value="ECO:0007669"/>
    <property type="project" value="UniProtKB-KW"/>
</dbReference>
<keyword evidence="2" id="KW-0001">2Fe-2S</keyword>
<name>A0A150X2W8_9BACT</name>
<gene>
    <name evidence="8" type="ORF">AWN68_10275</name>
</gene>
<evidence type="ECO:0000256" key="4">
    <source>
        <dbReference type="ARBA" id="ARBA00023002"/>
    </source>
</evidence>
<evidence type="ECO:0000256" key="5">
    <source>
        <dbReference type="ARBA" id="ARBA00023004"/>
    </source>
</evidence>
<comment type="cofactor">
    <cofactor evidence="1">
        <name>Fe cation</name>
        <dbReference type="ChEBI" id="CHEBI:24875"/>
    </cofactor>
</comment>
<proteinExistence type="predicted"/>
<protein>
    <submittedName>
        <fullName evidence="8">Choline monooxygenase</fullName>
    </submittedName>
</protein>
<dbReference type="AlphaFoldDB" id="A0A150X2W8"/>
<dbReference type="Pfam" id="PF00848">
    <property type="entry name" value="Ring_hydroxyl_A"/>
    <property type="match status" value="1"/>
</dbReference>
<organism evidence="8 9">
    <name type="scientific">Roseivirga echinicomitans</name>
    <dbReference type="NCBI Taxonomy" id="296218"/>
    <lineage>
        <taxon>Bacteria</taxon>
        <taxon>Pseudomonadati</taxon>
        <taxon>Bacteroidota</taxon>
        <taxon>Cytophagia</taxon>
        <taxon>Cytophagales</taxon>
        <taxon>Roseivirgaceae</taxon>
        <taxon>Roseivirga</taxon>
    </lineage>
</organism>
<evidence type="ECO:0000256" key="2">
    <source>
        <dbReference type="ARBA" id="ARBA00022714"/>
    </source>
</evidence>
<dbReference type="GO" id="GO:0051537">
    <property type="term" value="F:2 iron, 2 sulfur cluster binding"/>
    <property type="evidence" value="ECO:0007669"/>
    <property type="project" value="UniProtKB-KW"/>
</dbReference>
<dbReference type="EMBL" id="LRDB01000050">
    <property type="protein sequence ID" value="KYG73068.1"/>
    <property type="molecule type" value="Genomic_DNA"/>
</dbReference>